<dbReference type="Pfam" id="PF06224">
    <property type="entry name" value="AlkZ-like"/>
    <property type="match status" value="1"/>
</dbReference>
<evidence type="ECO:0000313" key="2">
    <source>
        <dbReference type="Proteomes" id="UP000320338"/>
    </source>
</evidence>
<comment type="caution">
    <text evidence="1">The sequence shown here is derived from an EMBL/GenBank/DDBJ whole genome shotgun (WGS) entry which is preliminary data.</text>
</comment>
<organism evidence="1 2">
    <name type="scientific">Pseudonocardia hydrocarbonoxydans</name>
    <dbReference type="NCBI Taxonomy" id="76726"/>
    <lineage>
        <taxon>Bacteria</taxon>
        <taxon>Bacillati</taxon>
        <taxon>Actinomycetota</taxon>
        <taxon>Actinomycetes</taxon>
        <taxon>Pseudonocardiales</taxon>
        <taxon>Pseudonocardiaceae</taxon>
        <taxon>Pseudonocardia</taxon>
    </lineage>
</organism>
<dbReference type="InterPro" id="IPR009351">
    <property type="entry name" value="AlkZ-like"/>
</dbReference>
<name>A0A4Y3WM58_9PSEU</name>
<dbReference type="PANTHER" id="PTHR38479">
    <property type="entry name" value="LMO0824 PROTEIN"/>
    <property type="match status" value="1"/>
</dbReference>
<evidence type="ECO:0008006" key="3">
    <source>
        <dbReference type="Google" id="ProtNLM"/>
    </source>
</evidence>
<reference evidence="1 2" key="1">
    <citation type="submission" date="2019-06" db="EMBL/GenBank/DDBJ databases">
        <title>Whole genome shotgun sequence of Pseudonocardia hydrocarbonoxydans NBRC 14498.</title>
        <authorList>
            <person name="Hosoyama A."/>
            <person name="Uohara A."/>
            <person name="Ohji S."/>
            <person name="Ichikawa N."/>
        </authorList>
    </citation>
    <scope>NUCLEOTIDE SEQUENCE [LARGE SCALE GENOMIC DNA]</scope>
    <source>
        <strain evidence="1 2">NBRC 14498</strain>
    </source>
</reference>
<sequence>MRFLSNFDGALLLGHATRARLVPPEHRHEVFHVRKPQSAPTFLVDGRVAGTWRFTGERVETTPFEPLPARVRDEVDAEAERLTAFHLHG</sequence>
<keyword evidence="2" id="KW-1185">Reference proteome</keyword>
<dbReference type="Proteomes" id="UP000320338">
    <property type="component" value="Unassembled WGS sequence"/>
</dbReference>
<dbReference type="PANTHER" id="PTHR38479:SF2">
    <property type="entry name" value="WINGED HELIX DNA-BINDING DOMAIN-CONTAINING PROTEIN"/>
    <property type="match status" value="1"/>
</dbReference>
<dbReference type="EMBL" id="BJNG01000014">
    <property type="protein sequence ID" value="GEC19341.1"/>
    <property type="molecule type" value="Genomic_DNA"/>
</dbReference>
<dbReference type="AlphaFoldDB" id="A0A4Y3WM58"/>
<dbReference type="OrthoDB" id="9148135at2"/>
<evidence type="ECO:0000313" key="1">
    <source>
        <dbReference type="EMBL" id="GEC19341.1"/>
    </source>
</evidence>
<accession>A0A4Y3WM58</accession>
<gene>
    <name evidence="1" type="ORF">PHY01_16240</name>
</gene>
<proteinExistence type="predicted"/>
<protein>
    <recommendedName>
        <fullName evidence="3">Winged helix DNA-binding domain-containing protein</fullName>
    </recommendedName>
</protein>